<gene>
    <name evidence="8" type="ORF">Theos_2300</name>
</gene>
<dbReference type="NCBIfam" id="TIGR01470">
    <property type="entry name" value="cysG_Nterm"/>
    <property type="match status" value="1"/>
</dbReference>
<evidence type="ECO:0000256" key="3">
    <source>
        <dbReference type="ARBA" id="ARBA00023002"/>
    </source>
</evidence>
<dbReference type="HOGENOM" id="CLU_011276_8_1_0"/>
<keyword evidence="5" id="KW-0627">Porphyrin biosynthesis</keyword>
<dbReference type="EC" id="1.3.1.76" evidence="2"/>
<evidence type="ECO:0000313" key="9">
    <source>
        <dbReference type="Proteomes" id="UP000000211"/>
    </source>
</evidence>
<dbReference type="SUPFAM" id="SSF51735">
    <property type="entry name" value="NAD(P)-binding Rossmann-fold domains"/>
    <property type="match status" value="1"/>
</dbReference>
<comment type="catalytic activity">
    <reaction evidence="6">
        <text>precorrin-2 + NAD(+) = sirohydrochlorin + NADH + 2 H(+)</text>
        <dbReference type="Rhea" id="RHEA:15613"/>
        <dbReference type="ChEBI" id="CHEBI:15378"/>
        <dbReference type="ChEBI" id="CHEBI:57540"/>
        <dbReference type="ChEBI" id="CHEBI:57945"/>
        <dbReference type="ChEBI" id="CHEBI:58351"/>
        <dbReference type="ChEBI" id="CHEBI:58827"/>
        <dbReference type="EC" id="1.3.1.76"/>
    </reaction>
</comment>
<keyword evidence="8" id="KW-0614">Plasmid</keyword>
<evidence type="ECO:0000313" key="8">
    <source>
        <dbReference type="EMBL" id="AFV77289.1"/>
    </source>
</evidence>
<feature type="domain" description="Siroheme synthase central" evidence="7">
    <location>
        <begin position="118"/>
        <end position="143"/>
    </location>
</feature>
<dbReference type="EMBL" id="CP003250">
    <property type="protein sequence ID" value="AFV77289.1"/>
    <property type="molecule type" value="Genomic_DNA"/>
</dbReference>
<evidence type="ECO:0000256" key="4">
    <source>
        <dbReference type="ARBA" id="ARBA00023027"/>
    </source>
</evidence>
<reference evidence="8 9" key="1">
    <citation type="journal article" date="2013" name="Genome Announc.">
        <title>Whole Genome Sequencing of Thermus oshimai JL-2 and Thermus thermophilus JL-18, Incomplete Denitrifiers from the United States Great Basin.</title>
        <authorList>
            <person name="Murugapiran S.K."/>
            <person name="Huntemann M."/>
            <person name="Wei C.L."/>
            <person name="Han J."/>
            <person name="Detter J.C."/>
            <person name="Han C.S."/>
            <person name="Erkkila T.H."/>
            <person name="Teshima H."/>
            <person name="Chen A."/>
            <person name="Kyrpides N."/>
            <person name="Mavrommatis K."/>
            <person name="Markowitz V."/>
            <person name="Szeto E."/>
            <person name="Ivanova N."/>
            <person name="Pagani I."/>
            <person name="Lam J."/>
            <person name="McDonald A.I."/>
            <person name="Dodsworth J.A."/>
            <person name="Pati A."/>
            <person name="Goodwin L."/>
            <person name="Peters L."/>
            <person name="Pitluck S."/>
            <person name="Woyke T."/>
            <person name="Hedlund B.P."/>
        </authorList>
    </citation>
    <scope>NUCLEOTIDE SEQUENCE</scope>
    <source>
        <strain evidence="8 9">JL-2</strain>
        <plasmid evidence="8">pTHEOS01</plasmid>
    </source>
</reference>
<keyword evidence="4" id="KW-0520">NAD</keyword>
<dbReference type="GO" id="GO:0004325">
    <property type="term" value="F:ferrochelatase activity"/>
    <property type="evidence" value="ECO:0007669"/>
    <property type="project" value="InterPro"/>
</dbReference>
<dbReference type="InterPro" id="IPR036291">
    <property type="entry name" value="NAD(P)-bd_dom_sf"/>
</dbReference>
<evidence type="ECO:0000256" key="6">
    <source>
        <dbReference type="ARBA" id="ARBA00047561"/>
    </source>
</evidence>
<accession>K7R8C8</accession>
<dbReference type="Pfam" id="PF13241">
    <property type="entry name" value="NAD_binding_7"/>
    <property type="match status" value="1"/>
</dbReference>
<dbReference type="InterPro" id="IPR028161">
    <property type="entry name" value="Met8-like"/>
</dbReference>
<comment type="pathway">
    <text evidence="1">Porphyrin-containing compound metabolism; siroheme biosynthesis; sirohydrochlorin from precorrin-2: step 1/1.</text>
</comment>
<sequence>MGYFPLMLDLTGRPVLLVAGGAETGAKLQALLEAGARVTVLWPGEDLWGLGEKEERGLLRWERRGYREGDLEGQFLVVSLDRALNPRLRREAEARGVFLVAVDDPQNASAILPAVLRRGPLVVALSTSGAAPALAVRLRERLALLLPEALGEAVAHLKALRPRIAQIPGFEERKRLWYRIADLVLEELDLDPLEGAQKARVRIEALLKEVVPWTR</sequence>
<organism evidence="8 9">
    <name type="scientific">Thermus oshimai JL-2</name>
    <dbReference type="NCBI Taxonomy" id="751945"/>
    <lineage>
        <taxon>Bacteria</taxon>
        <taxon>Thermotogati</taxon>
        <taxon>Deinococcota</taxon>
        <taxon>Deinococci</taxon>
        <taxon>Thermales</taxon>
        <taxon>Thermaceae</taxon>
        <taxon>Thermus</taxon>
    </lineage>
</organism>
<evidence type="ECO:0000259" key="7">
    <source>
        <dbReference type="Pfam" id="PF14824"/>
    </source>
</evidence>
<dbReference type="GO" id="GO:0043115">
    <property type="term" value="F:precorrin-2 dehydrogenase activity"/>
    <property type="evidence" value="ECO:0007669"/>
    <property type="project" value="UniProtKB-EC"/>
</dbReference>
<dbReference type="Proteomes" id="UP000000211">
    <property type="component" value="Plasmid pTHEOS01"/>
</dbReference>
<evidence type="ECO:0000256" key="5">
    <source>
        <dbReference type="ARBA" id="ARBA00023244"/>
    </source>
</evidence>
<dbReference type="GO" id="GO:0019354">
    <property type="term" value="P:siroheme biosynthetic process"/>
    <property type="evidence" value="ECO:0007669"/>
    <property type="project" value="UniProtKB-UniPathway"/>
</dbReference>
<dbReference type="PANTHER" id="PTHR35330:SF1">
    <property type="entry name" value="SIROHEME BIOSYNTHESIS PROTEIN MET8"/>
    <property type="match status" value="1"/>
</dbReference>
<name>K7R8C8_THEOS</name>
<dbReference type="Gene3D" id="3.30.160.110">
    <property type="entry name" value="Siroheme synthase, domain 2"/>
    <property type="match status" value="1"/>
</dbReference>
<proteinExistence type="predicted"/>
<dbReference type="Pfam" id="PF14824">
    <property type="entry name" value="Sirohm_synth_M"/>
    <property type="match status" value="1"/>
</dbReference>
<protein>
    <recommendedName>
        <fullName evidence="2">precorrin-2 dehydrogenase</fullName>
        <ecNumber evidence="2">1.3.1.76</ecNumber>
    </recommendedName>
</protein>
<keyword evidence="9" id="KW-1185">Reference proteome</keyword>
<dbReference type="OrthoDB" id="9773765at2"/>
<dbReference type="PATRIC" id="fig|751945.3.peg.2241"/>
<dbReference type="SUPFAM" id="SSF75615">
    <property type="entry name" value="Siroheme synthase middle domains-like"/>
    <property type="match status" value="1"/>
</dbReference>
<geneLocation type="plasmid" evidence="8 9">
    <name>pTHEOS01</name>
</geneLocation>
<dbReference type="UniPathway" id="UPA00262">
    <property type="reaction ID" value="UER00222"/>
</dbReference>
<evidence type="ECO:0000256" key="2">
    <source>
        <dbReference type="ARBA" id="ARBA00012400"/>
    </source>
</evidence>
<dbReference type="PANTHER" id="PTHR35330">
    <property type="entry name" value="SIROHEME BIOSYNTHESIS PROTEIN MET8"/>
    <property type="match status" value="1"/>
</dbReference>
<dbReference type="Gene3D" id="3.40.50.720">
    <property type="entry name" value="NAD(P)-binding Rossmann-like Domain"/>
    <property type="match status" value="1"/>
</dbReference>
<dbReference type="KEGG" id="tos:Theos_2300"/>
<dbReference type="RefSeq" id="WP_015065286.1">
    <property type="nucleotide sequence ID" value="NC_019387.1"/>
</dbReference>
<dbReference type="InterPro" id="IPR028281">
    <property type="entry name" value="Sirohaem_synthase_central"/>
</dbReference>
<keyword evidence="3" id="KW-0560">Oxidoreductase</keyword>
<evidence type="ECO:0000256" key="1">
    <source>
        <dbReference type="ARBA" id="ARBA00005010"/>
    </source>
</evidence>
<dbReference type="AlphaFoldDB" id="K7R8C8"/>
<dbReference type="InterPro" id="IPR006367">
    <property type="entry name" value="Sirohaem_synthase_N"/>
</dbReference>